<protein>
    <submittedName>
        <fullName evidence="4">Uncharacterized protein</fullName>
    </submittedName>
</protein>
<dbReference type="Proteomes" id="UP000054549">
    <property type="component" value="Unassembled WGS sequence"/>
</dbReference>
<sequence length="266" mass="28324">MKVLFNFLILILAFGVIAKPLPEECTDVTSSDSVDVEGDSSSSIATEGVEAMESSTDTSDADPTDDSAVVEERAIIEGLLSPRSVLSSVIEGHTIDSVQPQGTFDVLSKQLTQLSTASSSLGQSVSGLSSNPSFASIYAVILQLNAFTRVLISSAATVKDLKPMTSSSDATKAVALVRPMMASLTTMMQGFVKKNTVLTSLGIGCIFEELLAFLLILILYLFELLLFLCKINVSCVKELTKYQNDVKTGMKAAIAGFTTNANKRLL</sequence>
<keyword evidence="2" id="KW-0472">Membrane</keyword>
<reference evidence="4 5" key="1">
    <citation type="submission" date="2014-04" db="EMBL/GenBank/DDBJ databases">
        <title>Evolutionary Origins and Diversification of the Mycorrhizal Mutualists.</title>
        <authorList>
            <consortium name="DOE Joint Genome Institute"/>
            <consortium name="Mycorrhizal Genomics Consortium"/>
            <person name="Kohler A."/>
            <person name="Kuo A."/>
            <person name="Nagy L.G."/>
            <person name="Floudas D."/>
            <person name="Copeland A."/>
            <person name="Barry K.W."/>
            <person name="Cichocki N."/>
            <person name="Veneault-Fourrey C."/>
            <person name="LaButti K."/>
            <person name="Lindquist E.A."/>
            <person name="Lipzen A."/>
            <person name="Lundell T."/>
            <person name="Morin E."/>
            <person name="Murat C."/>
            <person name="Riley R."/>
            <person name="Ohm R."/>
            <person name="Sun H."/>
            <person name="Tunlid A."/>
            <person name="Henrissat B."/>
            <person name="Grigoriev I.V."/>
            <person name="Hibbett D.S."/>
            <person name="Martin F."/>
        </authorList>
    </citation>
    <scope>NUCLEOTIDE SEQUENCE [LARGE SCALE GENOMIC DNA]</scope>
    <source>
        <strain evidence="4 5">Koide BX008</strain>
    </source>
</reference>
<evidence type="ECO:0000313" key="4">
    <source>
        <dbReference type="EMBL" id="KIL64359.1"/>
    </source>
</evidence>
<dbReference type="InParanoid" id="A0A0C2TC17"/>
<keyword evidence="2" id="KW-1133">Transmembrane helix</keyword>
<accession>A0A0C2TC17</accession>
<evidence type="ECO:0000256" key="1">
    <source>
        <dbReference type="SAM" id="MobiDB-lite"/>
    </source>
</evidence>
<name>A0A0C2TC17_AMAMK</name>
<feature type="compositionally biased region" description="Low complexity" evidence="1">
    <location>
        <begin position="27"/>
        <end position="43"/>
    </location>
</feature>
<dbReference type="HOGENOM" id="CLU_1045747_0_0_1"/>
<keyword evidence="3" id="KW-0732">Signal</keyword>
<dbReference type="EMBL" id="KN818250">
    <property type="protein sequence ID" value="KIL64359.1"/>
    <property type="molecule type" value="Genomic_DNA"/>
</dbReference>
<feature type="transmembrane region" description="Helical" evidence="2">
    <location>
        <begin position="210"/>
        <end position="229"/>
    </location>
</feature>
<feature type="signal peptide" evidence="3">
    <location>
        <begin position="1"/>
        <end position="18"/>
    </location>
</feature>
<dbReference type="AlphaFoldDB" id="A0A0C2TC17"/>
<organism evidence="4 5">
    <name type="scientific">Amanita muscaria (strain Koide BX008)</name>
    <dbReference type="NCBI Taxonomy" id="946122"/>
    <lineage>
        <taxon>Eukaryota</taxon>
        <taxon>Fungi</taxon>
        <taxon>Dikarya</taxon>
        <taxon>Basidiomycota</taxon>
        <taxon>Agaricomycotina</taxon>
        <taxon>Agaricomycetes</taxon>
        <taxon>Agaricomycetidae</taxon>
        <taxon>Agaricales</taxon>
        <taxon>Pluteineae</taxon>
        <taxon>Amanitaceae</taxon>
        <taxon>Amanita</taxon>
    </lineage>
</organism>
<keyword evidence="2" id="KW-0812">Transmembrane</keyword>
<evidence type="ECO:0000256" key="2">
    <source>
        <dbReference type="SAM" id="Phobius"/>
    </source>
</evidence>
<feature type="region of interest" description="Disordered" evidence="1">
    <location>
        <begin position="27"/>
        <end position="66"/>
    </location>
</feature>
<keyword evidence="5" id="KW-1185">Reference proteome</keyword>
<proteinExistence type="predicted"/>
<gene>
    <name evidence="4" type="ORF">M378DRAFT_595135</name>
</gene>
<evidence type="ECO:0000313" key="5">
    <source>
        <dbReference type="Proteomes" id="UP000054549"/>
    </source>
</evidence>
<evidence type="ECO:0000256" key="3">
    <source>
        <dbReference type="SAM" id="SignalP"/>
    </source>
</evidence>
<feature type="chain" id="PRO_5002167909" evidence="3">
    <location>
        <begin position="19"/>
        <end position="266"/>
    </location>
</feature>